<evidence type="ECO:0000313" key="3">
    <source>
        <dbReference type="Proteomes" id="UP000218785"/>
    </source>
</evidence>
<protein>
    <recommendedName>
        <fullName evidence="1">Muconolactone isomerase domain-containing protein</fullName>
    </recommendedName>
</protein>
<dbReference type="AlphaFoldDB" id="A0A1Z4MXZ4"/>
<accession>A0A1Z4MXZ4</accession>
<dbReference type="InterPro" id="IPR026029">
    <property type="entry name" value="MLI_dom"/>
</dbReference>
<dbReference type="EMBL" id="AP018248">
    <property type="protein sequence ID" value="BAY98366.1"/>
    <property type="molecule type" value="Genomic_DNA"/>
</dbReference>
<dbReference type="Pfam" id="PF02426">
    <property type="entry name" value="MIase"/>
    <property type="match status" value="1"/>
</dbReference>
<dbReference type="SUPFAM" id="SSF54909">
    <property type="entry name" value="Dimeric alpha+beta barrel"/>
    <property type="match status" value="1"/>
</dbReference>
<dbReference type="Gene3D" id="3.30.70.1060">
    <property type="entry name" value="Dimeric alpha+beta barrel"/>
    <property type="match status" value="1"/>
</dbReference>
<dbReference type="Proteomes" id="UP000218785">
    <property type="component" value="Chromosome"/>
</dbReference>
<name>A0A1Z4MXZ4_9CYAN</name>
<dbReference type="InterPro" id="IPR011008">
    <property type="entry name" value="Dimeric_a/b-barrel"/>
</dbReference>
<reference evidence="2 3" key="1">
    <citation type="submission" date="2017-06" db="EMBL/GenBank/DDBJ databases">
        <title>Genome sequencing of cyanobaciteial culture collection at National Institute for Environmental Studies (NIES).</title>
        <authorList>
            <person name="Hirose Y."/>
            <person name="Shimura Y."/>
            <person name="Fujisawa T."/>
            <person name="Nakamura Y."/>
            <person name="Kawachi M."/>
        </authorList>
    </citation>
    <scope>NUCLEOTIDE SEQUENCE [LARGE SCALE GENOMIC DNA]</scope>
    <source>
        <strain evidence="2 3">NIES-37</strain>
    </source>
</reference>
<evidence type="ECO:0000259" key="1">
    <source>
        <dbReference type="Pfam" id="PF02426"/>
    </source>
</evidence>
<dbReference type="RefSeq" id="WP_096575715.1">
    <property type="nucleotide sequence ID" value="NZ_CAWNJS010000001.1"/>
</dbReference>
<evidence type="ECO:0000313" key="2">
    <source>
        <dbReference type="EMBL" id="BAY98366.1"/>
    </source>
</evidence>
<feature type="domain" description="Muconolactone isomerase" evidence="1">
    <location>
        <begin position="1"/>
        <end position="92"/>
    </location>
</feature>
<dbReference type="KEGG" id="ttq:NIES37_23160"/>
<keyword evidence="3" id="KW-1185">Reference proteome</keyword>
<gene>
    <name evidence="2" type="ORF">NIES37_23160</name>
</gene>
<organism evidence="2 3">
    <name type="scientific">Tolypothrix tenuis PCC 7101</name>
    <dbReference type="NCBI Taxonomy" id="231146"/>
    <lineage>
        <taxon>Bacteria</taxon>
        <taxon>Bacillati</taxon>
        <taxon>Cyanobacteriota</taxon>
        <taxon>Cyanophyceae</taxon>
        <taxon>Nostocales</taxon>
        <taxon>Tolypothrichaceae</taxon>
        <taxon>Tolypothrix</taxon>
    </lineage>
</organism>
<proteinExistence type="predicted"/>
<sequence length="105" mass="12028">MLYHLDFHVEYPDEMSQPELFKIWAEEADAALTAKQAGVVVDLWKCVGVRRVIAIVDVPTPDLLDQILLDLPIMQKLGQSVQVHVTPLRKYEDFANDVKARLDRK</sequence>